<dbReference type="Gene3D" id="3.30.710.10">
    <property type="entry name" value="Potassium Channel Kv1.1, Chain A"/>
    <property type="match status" value="1"/>
</dbReference>
<dbReference type="InterPro" id="IPR011333">
    <property type="entry name" value="SKP1/BTB/POZ_sf"/>
</dbReference>
<dbReference type="OrthoDB" id="5326346at2759"/>
<protein>
    <recommendedName>
        <fullName evidence="1">BTB domain-containing protein</fullName>
    </recommendedName>
</protein>
<sequence length="337" mass="37789">MGGTEEDTLQLRHSAQTERIILCPDGDAFLVVAGSDKSVEREFLVSSTVLGLASDYFKALFTSGFKEGRETRSGICPRIPLKGDDPEAMLVLLSILHFQNLADNDTVELRTLEAISIVCDKYDCIKALRPWIPLWLGNYKDAKLEDLGSFMSAAYHFRDSDALRRISSMAICHFNTDIELPWPKELFGAVEKQSKKLLSDLHTVLQTGESLTRCYAQGHKPDGPVCLLCRGLLPRRMSSKPQHLCARTEFHDSYYTIQSLVGEYFAALREAQLWPSTQPFQSSTAACIVQRFGSAARTCRDRCSTRTCPLRATLEHLSKMAEQMLRDARGITLEELS</sequence>
<dbReference type="Pfam" id="PF00651">
    <property type="entry name" value="BTB"/>
    <property type="match status" value="1"/>
</dbReference>
<gene>
    <name evidence="2" type="ORF">B0I35DRAFT_98915</name>
</gene>
<dbReference type="CDD" id="cd18186">
    <property type="entry name" value="BTB_POZ_ZBTB_KLHL-like"/>
    <property type="match status" value="1"/>
</dbReference>
<keyword evidence="3" id="KW-1185">Reference proteome</keyword>
<organism evidence="2 3">
    <name type="scientific">Stachybotrys elegans</name>
    <dbReference type="NCBI Taxonomy" id="80388"/>
    <lineage>
        <taxon>Eukaryota</taxon>
        <taxon>Fungi</taxon>
        <taxon>Dikarya</taxon>
        <taxon>Ascomycota</taxon>
        <taxon>Pezizomycotina</taxon>
        <taxon>Sordariomycetes</taxon>
        <taxon>Hypocreomycetidae</taxon>
        <taxon>Hypocreales</taxon>
        <taxon>Stachybotryaceae</taxon>
        <taxon>Stachybotrys</taxon>
    </lineage>
</organism>
<reference evidence="2" key="1">
    <citation type="journal article" date="2021" name="Nat. Commun.">
        <title>Genetic determinants of endophytism in the Arabidopsis root mycobiome.</title>
        <authorList>
            <person name="Mesny F."/>
            <person name="Miyauchi S."/>
            <person name="Thiergart T."/>
            <person name="Pickel B."/>
            <person name="Atanasova L."/>
            <person name="Karlsson M."/>
            <person name="Huettel B."/>
            <person name="Barry K.W."/>
            <person name="Haridas S."/>
            <person name="Chen C."/>
            <person name="Bauer D."/>
            <person name="Andreopoulos W."/>
            <person name="Pangilinan J."/>
            <person name="LaButti K."/>
            <person name="Riley R."/>
            <person name="Lipzen A."/>
            <person name="Clum A."/>
            <person name="Drula E."/>
            <person name="Henrissat B."/>
            <person name="Kohler A."/>
            <person name="Grigoriev I.V."/>
            <person name="Martin F.M."/>
            <person name="Hacquard S."/>
        </authorList>
    </citation>
    <scope>NUCLEOTIDE SEQUENCE</scope>
    <source>
        <strain evidence="2">MPI-CAGE-CH-0235</strain>
    </source>
</reference>
<comment type="caution">
    <text evidence="2">The sequence shown here is derived from an EMBL/GenBank/DDBJ whole genome shotgun (WGS) entry which is preliminary data.</text>
</comment>
<dbReference type="Proteomes" id="UP000813444">
    <property type="component" value="Unassembled WGS sequence"/>
</dbReference>
<feature type="domain" description="BTB" evidence="1">
    <location>
        <begin position="26"/>
        <end position="105"/>
    </location>
</feature>
<proteinExistence type="predicted"/>
<dbReference type="EMBL" id="JAGPNK010000015">
    <property type="protein sequence ID" value="KAH7308607.1"/>
    <property type="molecule type" value="Genomic_DNA"/>
</dbReference>
<dbReference type="AlphaFoldDB" id="A0A8K0SHZ8"/>
<dbReference type="SUPFAM" id="SSF54695">
    <property type="entry name" value="POZ domain"/>
    <property type="match status" value="1"/>
</dbReference>
<dbReference type="InterPro" id="IPR000210">
    <property type="entry name" value="BTB/POZ_dom"/>
</dbReference>
<accession>A0A8K0SHZ8</accession>
<evidence type="ECO:0000313" key="3">
    <source>
        <dbReference type="Proteomes" id="UP000813444"/>
    </source>
</evidence>
<evidence type="ECO:0000259" key="1">
    <source>
        <dbReference type="PROSITE" id="PS50097"/>
    </source>
</evidence>
<evidence type="ECO:0000313" key="2">
    <source>
        <dbReference type="EMBL" id="KAH7308607.1"/>
    </source>
</evidence>
<name>A0A8K0SHZ8_9HYPO</name>
<dbReference type="PROSITE" id="PS50097">
    <property type="entry name" value="BTB"/>
    <property type="match status" value="1"/>
</dbReference>